<evidence type="ECO:0000313" key="3">
    <source>
        <dbReference type="EMBL" id="KAK3265405.1"/>
    </source>
</evidence>
<comment type="caution">
    <text evidence="3">The sequence shown here is derived from an EMBL/GenBank/DDBJ whole genome shotgun (WGS) entry which is preliminary data.</text>
</comment>
<organism evidence="3 4">
    <name type="scientific">Cymbomonas tetramitiformis</name>
    <dbReference type="NCBI Taxonomy" id="36881"/>
    <lineage>
        <taxon>Eukaryota</taxon>
        <taxon>Viridiplantae</taxon>
        <taxon>Chlorophyta</taxon>
        <taxon>Pyramimonadophyceae</taxon>
        <taxon>Pyramimonadales</taxon>
        <taxon>Pyramimonadaceae</taxon>
        <taxon>Cymbomonas</taxon>
    </lineage>
</organism>
<sequence length="173" mass="18737">MLWPAKRRRLTLLLEVIGISLVTSSSVPAGHLNYALKSLGATATASGESCFNGYCSRADQVLEEGDGTFWTEWLCTSNLSKATPVWLLVDLGQQRHISSVFVRAITDTTAYTVQVAKVHSGPYSIAGLSHKRRSSLAGSNSETEHIVPSNLTVRFIKLQFTLLAGGMHSDTPC</sequence>
<evidence type="ECO:0000259" key="2">
    <source>
        <dbReference type="PROSITE" id="PS50022"/>
    </source>
</evidence>
<name>A0AAE0FT47_9CHLO</name>
<feature type="chain" id="PRO_5042153538" description="F5/8 type C domain-containing protein" evidence="1">
    <location>
        <begin position="25"/>
        <end position="173"/>
    </location>
</feature>
<keyword evidence="4" id="KW-1185">Reference proteome</keyword>
<dbReference type="AlphaFoldDB" id="A0AAE0FT47"/>
<feature type="non-terminal residue" evidence="3">
    <location>
        <position position="173"/>
    </location>
</feature>
<evidence type="ECO:0000313" key="4">
    <source>
        <dbReference type="Proteomes" id="UP001190700"/>
    </source>
</evidence>
<protein>
    <recommendedName>
        <fullName evidence="2">F5/8 type C domain-containing protein</fullName>
    </recommendedName>
</protein>
<feature type="domain" description="F5/8 type C" evidence="2">
    <location>
        <begin position="24"/>
        <end position="158"/>
    </location>
</feature>
<proteinExistence type="predicted"/>
<accession>A0AAE0FT47</accession>
<dbReference type="SUPFAM" id="SSF49785">
    <property type="entry name" value="Galactose-binding domain-like"/>
    <property type="match status" value="1"/>
</dbReference>
<dbReference type="EMBL" id="LGRX02013937">
    <property type="protein sequence ID" value="KAK3265405.1"/>
    <property type="molecule type" value="Genomic_DNA"/>
</dbReference>
<dbReference type="InterPro" id="IPR008979">
    <property type="entry name" value="Galactose-bd-like_sf"/>
</dbReference>
<reference evidence="3 4" key="1">
    <citation type="journal article" date="2015" name="Genome Biol. Evol.">
        <title>Comparative Genomics of a Bacterivorous Green Alga Reveals Evolutionary Causalities and Consequences of Phago-Mixotrophic Mode of Nutrition.</title>
        <authorList>
            <person name="Burns J.A."/>
            <person name="Paasch A."/>
            <person name="Narechania A."/>
            <person name="Kim E."/>
        </authorList>
    </citation>
    <scope>NUCLEOTIDE SEQUENCE [LARGE SCALE GENOMIC DNA]</scope>
    <source>
        <strain evidence="3 4">PLY_AMNH</strain>
    </source>
</reference>
<dbReference type="Gene3D" id="2.60.120.260">
    <property type="entry name" value="Galactose-binding domain-like"/>
    <property type="match status" value="1"/>
</dbReference>
<dbReference type="InterPro" id="IPR000421">
    <property type="entry name" value="FA58C"/>
</dbReference>
<evidence type="ECO:0000256" key="1">
    <source>
        <dbReference type="SAM" id="SignalP"/>
    </source>
</evidence>
<keyword evidence="1" id="KW-0732">Signal</keyword>
<feature type="signal peptide" evidence="1">
    <location>
        <begin position="1"/>
        <end position="24"/>
    </location>
</feature>
<dbReference type="Proteomes" id="UP001190700">
    <property type="component" value="Unassembled WGS sequence"/>
</dbReference>
<dbReference type="PROSITE" id="PS50022">
    <property type="entry name" value="FA58C_3"/>
    <property type="match status" value="1"/>
</dbReference>
<gene>
    <name evidence="3" type="ORF">CYMTET_25908</name>
</gene>